<sequence>MNASPSRASLSALQEYAAHCLDAYCQAQGIAHPCIDELLEHLRSMASYSNLALWEQAGADLALNGRGDDMPASLCAMLDTQQTEQLQALACNVVEVGLADMYGQGSPLPRYFLAQVEAMLERANVQLPEDQNNSNPR</sequence>
<organism evidence="1 2">
    <name type="scientific">Pseudomonas piscis</name>
    <dbReference type="NCBI Taxonomy" id="2614538"/>
    <lineage>
        <taxon>Bacteria</taxon>
        <taxon>Pseudomonadati</taxon>
        <taxon>Pseudomonadota</taxon>
        <taxon>Gammaproteobacteria</taxon>
        <taxon>Pseudomonadales</taxon>
        <taxon>Pseudomonadaceae</taxon>
        <taxon>Pseudomonas</taxon>
    </lineage>
</organism>
<proteinExistence type="predicted"/>
<reference evidence="1 2" key="1">
    <citation type="submission" date="2019-10" db="EMBL/GenBank/DDBJ databases">
        <title>Pseudomonas dajingensis sp. nov., isolated from the profound head ulcers of farmed Murray cod (Maccullochella peelii peelii).</title>
        <authorList>
            <person name="Liu Y."/>
        </authorList>
    </citation>
    <scope>NUCLEOTIDE SEQUENCE [LARGE SCALE GENOMIC DNA]</scope>
    <source>
        <strain evidence="1 2">MC042</strain>
    </source>
</reference>
<evidence type="ECO:0000313" key="1">
    <source>
        <dbReference type="EMBL" id="MQA53207.1"/>
    </source>
</evidence>
<dbReference type="EMBL" id="WHUV01000001">
    <property type="protein sequence ID" value="MQA53207.1"/>
    <property type="molecule type" value="Genomic_DNA"/>
</dbReference>
<dbReference type="Proteomes" id="UP000486534">
    <property type="component" value="Unassembled WGS sequence"/>
</dbReference>
<accession>A0A7X1U3A4</accession>
<evidence type="ECO:0000313" key="2">
    <source>
        <dbReference type="Proteomes" id="UP000486534"/>
    </source>
</evidence>
<dbReference type="RefSeq" id="WP_152897067.1">
    <property type="nucleotide sequence ID" value="NZ_WHUV01000001.1"/>
</dbReference>
<name>A0A7X1U3A4_9PSED</name>
<dbReference type="AlphaFoldDB" id="A0A7X1U3A4"/>
<comment type="caution">
    <text evidence="1">The sequence shown here is derived from an EMBL/GenBank/DDBJ whole genome shotgun (WGS) entry which is preliminary data.</text>
</comment>
<protein>
    <submittedName>
        <fullName evidence="1">Uncharacterized protein</fullName>
    </submittedName>
</protein>
<gene>
    <name evidence="1" type="ORF">GDH07_07695</name>
</gene>